<dbReference type="Gene3D" id="2.160.20.10">
    <property type="entry name" value="Single-stranded right-handed beta-helix, Pectin lyase-like"/>
    <property type="match status" value="2"/>
</dbReference>
<proteinExistence type="predicted"/>
<dbReference type="AlphaFoldDB" id="A0A4S4C637"/>
<comment type="caution">
    <text evidence="2">The sequence shown here is derived from an EMBL/GenBank/DDBJ whole genome shotgun (WGS) entry which is preliminary data.</text>
</comment>
<dbReference type="Pfam" id="PF12708">
    <property type="entry name" value="Pect-lyase_RHGA_epim"/>
    <property type="match status" value="2"/>
</dbReference>
<dbReference type="InterPro" id="IPR011050">
    <property type="entry name" value="Pectin_lyase_fold/virulence"/>
</dbReference>
<feature type="domain" description="Rhamnogalacturonase A/B/Epimerase-like pectate lyase" evidence="1">
    <location>
        <begin position="22"/>
        <end position="284"/>
    </location>
</feature>
<accession>A0A4S4C637</accession>
<evidence type="ECO:0000259" key="1">
    <source>
        <dbReference type="Pfam" id="PF12708"/>
    </source>
</evidence>
<protein>
    <recommendedName>
        <fullName evidence="1">Rhamnogalacturonase A/B/Epimerase-like pectate lyase domain-containing protein</fullName>
    </recommendedName>
</protein>
<dbReference type="RefSeq" id="WP_136368812.1">
    <property type="nucleotide sequence ID" value="NZ_SSOB01000005.1"/>
</dbReference>
<organism evidence="2 3">
    <name type="scientific">Cohnella fermenti</name>
    <dbReference type="NCBI Taxonomy" id="2565925"/>
    <lineage>
        <taxon>Bacteria</taxon>
        <taxon>Bacillati</taxon>
        <taxon>Bacillota</taxon>
        <taxon>Bacilli</taxon>
        <taxon>Bacillales</taxon>
        <taxon>Paenibacillaceae</taxon>
        <taxon>Cohnella</taxon>
    </lineage>
</organism>
<dbReference type="Proteomes" id="UP000310636">
    <property type="component" value="Unassembled WGS sequence"/>
</dbReference>
<dbReference type="EMBL" id="SSOB01000005">
    <property type="protein sequence ID" value="THF83332.1"/>
    <property type="molecule type" value="Genomic_DNA"/>
</dbReference>
<evidence type="ECO:0000313" key="3">
    <source>
        <dbReference type="Proteomes" id="UP000310636"/>
    </source>
</evidence>
<feature type="domain" description="Rhamnogalacturonase A/B/Epimerase-like pectate lyase" evidence="1">
    <location>
        <begin position="381"/>
        <end position="428"/>
    </location>
</feature>
<reference evidence="2 3" key="1">
    <citation type="submission" date="2019-04" db="EMBL/GenBank/DDBJ databases">
        <title>Cohnella sp. nov. isolated from preserved vegetables.</title>
        <authorList>
            <person name="Lin S.-Y."/>
            <person name="Hung M.-H."/>
            <person name="Young C.-C."/>
        </authorList>
    </citation>
    <scope>NUCLEOTIDE SEQUENCE [LARGE SCALE GENOMIC DNA]</scope>
    <source>
        <strain evidence="2 3">CC-MHH1044</strain>
    </source>
</reference>
<gene>
    <name evidence="2" type="ORF">E6C55_05640</name>
</gene>
<dbReference type="InterPro" id="IPR012334">
    <property type="entry name" value="Pectin_lyas_fold"/>
</dbReference>
<name>A0A4S4C637_9BACL</name>
<evidence type="ECO:0000313" key="2">
    <source>
        <dbReference type="EMBL" id="THF83332.1"/>
    </source>
</evidence>
<dbReference type="OrthoDB" id="8950194at2"/>
<keyword evidence="3" id="KW-1185">Reference proteome</keyword>
<sequence>MTNGLRYPSDCRAIIDVTKPPYNVDNTGTNDCTAQLRRIVNDALGAYERNFYETKLKLEGMDDPNALVSFEIRKVDGRANVIFPETLPDSRIVYFPNGTYLVSDTISYAQEEFRNFLFGLRHLEMNGQLRFAGESRDGVVIKLKDNCPGFEFGNDRPVISFMQGEASNIAMTNMLENMTNDIGSGNPGATGVVFFANNTGAVRDVRIVSSDPEYRGNTGFAVVHDKVSACYLKNLEVTGFRYGVKVTPQTHFTVFEHIRLSRQLRCGFFVGNTIVSIRDLQSDNWVPALRLQGVTAFVALVDGDLRGGNPLDSAVRYEFGQLLLRNVRSEGYEFAAAGIKDYVAEYGSHGPKTLFSGIDARTLALSVEETPETAWDDPEEWVSVNEYGAVGDGLHDDTAAIQLALNSGRSTVYFQPGRYLIDGQIRVPATVNRINFMYGDLAAGSRLTTMRGGIFVVDEEADTPLVIEDLFAWEKLYGFMTLIDHASRRTLILSDVHVQAASLYFNSVTGGKIFIENTGCTIGGVPGAGVRQEKLPWEEKFPYSRETPCFHFIGQEVYCRQLNPERSLREVVNDGGRLWVLGFKTEEEGTAFATYNGGSTEVLGGTFCIGLDKPYPLVLNDNSNVSVFASTCLYSPLQRFPLAVREIRQGDVRELRGEDLPIRFMHSYTIPLYVGRSGEVGHAV</sequence>
<dbReference type="SUPFAM" id="SSF51126">
    <property type="entry name" value="Pectin lyase-like"/>
    <property type="match status" value="2"/>
</dbReference>
<dbReference type="InterPro" id="IPR024535">
    <property type="entry name" value="RHGA/B-epi-like_pectate_lyase"/>
</dbReference>